<sequence>MSSQSYFTNPADNLSCLGIPGTTGNLGRLSMGILKGDNRCSKDLPHLLKCANCRMKHSLQTQQPQPGHLLNPVLASGSPAPNQTLSGTYSSAQYTSAYPFGNSPYNRHDQGAIQPQTPQYDSGPAPIPPGSYGANNGGPTLTSNPSHPSTYAQSFAAPDLPQQQQQQHYQQPPLETAYCVQEHGGPAGLAPSPGSTHSFSPLSQMPAYQSFNPGDDWGQGPQFTDGYTGSDMVDVGGYQHPPASAASWNPYSDGDDGLYVQTNKPTSSRLYDPNAVGEYGLHQGHL</sequence>
<gene>
    <name evidence="1" type="ORF">QFC20_007635</name>
</gene>
<protein>
    <submittedName>
        <fullName evidence="1">Uncharacterized protein</fullName>
    </submittedName>
</protein>
<proteinExistence type="predicted"/>
<comment type="caution">
    <text evidence="1">The sequence shown here is derived from an EMBL/GenBank/DDBJ whole genome shotgun (WGS) entry which is preliminary data.</text>
</comment>
<dbReference type="EMBL" id="JASBWS010000202">
    <property type="protein sequence ID" value="KAJ9091387.1"/>
    <property type="molecule type" value="Genomic_DNA"/>
</dbReference>
<name>A0ACC2UWQ2_9TREE</name>
<evidence type="ECO:0000313" key="2">
    <source>
        <dbReference type="Proteomes" id="UP001230649"/>
    </source>
</evidence>
<reference evidence="1" key="1">
    <citation type="submission" date="2023-04" db="EMBL/GenBank/DDBJ databases">
        <title>Draft Genome sequencing of Naganishia species isolated from polar environments using Oxford Nanopore Technology.</title>
        <authorList>
            <person name="Leo P."/>
            <person name="Venkateswaran K."/>
        </authorList>
    </citation>
    <scope>NUCLEOTIDE SEQUENCE</scope>
    <source>
        <strain evidence="1">MNA-CCFEE 5262</strain>
    </source>
</reference>
<evidence type="ECO:0000313" key="1">
    <source>
        <dbReference type="EMBL" id="KAJ9091387.1"/>
    </source>
</evidence>
<accession>A0ACC2UWQ2</accession>
<keyword evidence="2" id="KW-1185">Reference proteome</keyword>
<dbReference type="Proteomes" id="UP001230649">
    <property type="component" value="Unassembled WGS sequence"/>
</dbReference>
<organism evidence="1 2">
    <name type="scientific">Naganishia adeliensis</name>
    <dbReference type="NCBI Taxonomy" id="92952"/>
    <lineage>
        <taxon>Eukaryota</taxon>
        <taxon>Fungi</taxon>
        <taxon>Dikarya</taxon>
        <taxon>Basidiomycota</taxon>
        <taxon>Agaricomycotina</taxon>
        <taxon>Tremellomycetes</taxon>
        <taxon>Filobasidiales</taxon>
        <taxon>Filobasidiaceae</taxon>
        <taxon>Naganishia</taxon>
    </lineage>
</organism>